<dbReference type="Proteomes" id="UP000460221">
    <property type="component" value="Unassembled WGS sequence"/>
</dbReference>
<dbReference type="InterPro" id="IPR025841">
    <property type="entry name" value="CP_ATPgrasp_2"/>
</dbReference>
<dbReference type="RefSeq" id="WP_154770270.1">
    <property type="nucleotide sequence ID" value="NZ_WLYK01000009.1"/>
</dbReference>
<dbReference type="PANTHER" id="PTHR34595:SF2">
    <property type="entry name" value="BLR2978 PROTEIN"/>
    <property type="match status" value="1"/>
</dbReference>
<dbReference type="InterPro" id="IPR007296">
    <property type="entry name" value="DUF403"/>
</dbReference>
<dbReference type="Pfam" id="PF04168">
    <property type="entry name" value="Alpha-E"/>
    <property type="match status" value="1"/>
</dbReference>
<organism evidence="3 4">
    <name type="scientific">Nakamurella alba</name>
    <dbReference type="NCBI Taxonomy" id="2665158"/>
    <lineage>
        <taxon>Bacteria</taxon>
        <taxon>Bacillati</taxon>
        <taxon>Actinomycetota</taxon>
        <taxon>Actinomycetes</taxon>
        <taxon>Nakamurellales</taxon>
        <taxon>Nakamurellaceae</taxon>
        <taxon>Nakamurella</taxon>
    </lineage>
</organism>
<keyword evidence="4" id="KW-1185">Reference proteome</keyword>
<accession>A0A7K1FQ39</accession>
<proteinExistence type="predicted"/>
<dbReference type="Gene3D" id="3.40.50.11290">
    <property type="match status" value="1"/>
</dbReference>
<dbReference type="InterPro" id="IPR051680">
    <property type="entry name" value="ATP-dep_Glu-Cys_Ligase-2"/>
</dbReference>
<sequence>MTGTVTLPPSLVESYRARSGLFPALPGLLPGLPGGWDELTGGSDELQPGWADVAAVLDGIGRHGLPALSASVDRLLEDEGVSYIPVGTRADGPPGIVRRWPVDPVPLIVDGDDWGRLESALVQRSTLLDAVLTDIYGRRSLIRRGLLPPELVFRHDHYLRAAHGIRIPGRHQLFFHAVDLCRGPGGDFLVLGDRAQAPSGSGYAMAGRRVISRVLPQLYRRSAPRSLGTYFHAMRGALQAVAPAGAEDARVVVLSPGTHSETAFDQAFLASLLGVPLVESADLTVRGGRVWMRAMGRYEPVDVVLRRVDADYSDPLDLRPDSALGVVGLVEACRRGTVTVVNTLGSGAVENPGLLPYLPALARDLLGEDLAMPSIPTWWCGDPDARGYVLSHLDDLIIKPTGVGMPLVPQRMSAAEKDELRLRILADPARWVGQEHAPFSEAPTVQGAELAARRVGMRTFLVAHQSGYVVMPGALGRVIKDDVLPHTILAGGAVAAKDVWVRSSGVDSRASAAYRRTEDSEDLVPPVEMAAAVSPRVLEDLFWLGRYAERTEDLTRLLSSARDVADTYRYRAGDAGAGAVQVLLDAVTRVSASGLGFPPGVDLMDQMRRLVLDSGVPGTVSHALSGLHETARSVRDQLSGDTWMVLAGVDRSVADLAAAGQDTGAQLQATHAAVISGMLALSGLASENMVRDPGWYLMDIGRRVERAQQLSALLQATLTVGHAAEVEATVIDAVLVVTESGVTYRRRYRGHLQVGTVLELLLLDQGNPRALAYQISTIGDALRRLPDASGTSRPERIVEDISSRLRRAGPGVMDDVDATGRRSELADFLAGIHESLRSLADAVAAQHFFRSRAMLPLGPLGPGGSGAAGSGAMS</sequence>
<name>A0A7K1FQ39_9ACTN</name>
<feature type="domain" description="DUF403" evidence="1">
    <location>
        <begin position="534"/>
        <end position="848"/>
    </location>
</feature>
<evidence type="ECO:0000313" key="4">
    <source>
        <dbReference type="Proteomes" id="UP000460221"/>
    </source>
</evidence>
<evidence type="ECO:0000259" key="1">
    <source>
        <dbReference type="Pfam" id="PF04168"/>
    </source>
</evidence>
<protein>
    <recommendedName>
        <fullName evidence="5">DUF403 domain-containing protein</fullName>
    </recommendedName>
</protein>
<dbReference type="Gene3D" id="3.30.1490.270">
    <property type="match status" value="1"/>
</dbReference>
<dbReference type="EMBL" id="WLYK01000009">
    <property type="protein sequence ID" value="MTD16251.1"/>
    <property type="molecule type" value="Genomic_DNA"/>
</dbReference>
<dbReference type="PANTHER" id="PTHR34595">
    <property type="entry name" value="BLR5612 PROTEIN"/>
    <property type="match status" value="1"/>
</dbReference>
<dbReference type="AlphaFoldDB" id="A0A7K1FQ39"/>
<evidence type="ECO:0000313" key="3">
    <source>
        <dbReference type="EMBL" id="MTD16251.1"/>
    </source>
</evidence>
<reference evidence="3 4" key="1">
    <citation type="submission" date="2019-11" db="EMBL/GenBank/DDBJ databases">
        <authorList>
            <person name="Jiang L.-Q."/>
        </authorList>
    </citation>
    <scope>NUCLEOTIDE SEQUENCE [LARGE SCALE GENOMIC DNA]</scope>
    <source>
        <strain evidence="3 4">YIM 132087</strain>
    </source>
</reference>
<evidence type="ECO:0000259" key="2">
    <source>
        <dbReference type="Pfam" id="PF14403"/>
    </source>
</evidence>
<evidence type="ECO:0008006" key="5">
    <source>
        <dbReference type="Google" id="ProtNLM"/>
    </source>
</evidence>
<gene>
    <name evidence="3" type="ORF">GIS00_20130</name>
</gene>
<dbReference type="SUPFAM" id="SSF56059">
    <property type="entry name" value="Glutathione synthetase ATP-binding domain-like"/>
    <property type="match status" value="1"/>
</dbReference>
<feature type="domain" description="Circularly permuted ATP-grasp type 2" evidence="2">
    <location>
        <begin position="106"/>
        <end position="478"/>
    </location>
</feature>
<comment type="caution">
    <text evidence="3">The sequence shown here is derived from an EMBL/GenBank/DDBJ whole genome shotgun (WGS) entry which is preliminary data.</text>
</comment>
<dbReference type="Pfam" id="PF14403">
    <property type="entry name" value="CP_ATPgrasp_2"/>
    <property type="match status" value="1"/>
</dbReference>